<dbReference type="InterPro" id="IPR000805">
    <property type="entry name" value="Glyco_hydro_26"/>
</dbReference>
<evidence type="ECO:0000256" key="3">
    <source>
        <dbReference type="ARBA" id="ARBA00023295"/>
    </source>
</evidence>
<dbReference type="InterPro" id="IPR008979">
    <property type="entry name" value="Galactose-bd-like_sf"/>
</dbReference>
<dbReference type="RefSeq" id="WP_181570814.1">
    <property type="nucleotide sequence ID" value="NZ_CP059322.2"/>
</dbReference>
<evidence type="ECO:0000259" key="9">
    <source>
        <dbReference type="PROSITE" id="PS51764"/>
    </source>
</evidence>
<dbReference type="PROSITE" id="PS51173">
    <property type="entry name" value="CBM2"/>
    <property type="match status" value="1"/>
</dbReference>
<dbReference type="PROSITE" id="PS51764">
    <property type="entry name" value="GH26"/>
    <property type="match status" value="1"/>
</dbReference>
<keyword evidence="3 4" id="KW-0326">Glycosidase</keyword>
<evidence type="ECO:0000256" key="4">
    <source>
        <dbReference type="PROSITE-ProRule" id="PRU01100"/>
    </source>
</evidence>
<comment type="similarity">
    <text evidence="1 4">Belongs to the glycosyl hydrolase 26 family.</text>
</comment>
<feature type="chain" id="PRO_5029850596" evidence="6">
    <location>
        <begin position="34"/>
        <end position="591"/>
    </location>
</feature>
<dbReference type="GO" id="GO:0030247">
    <property type="term" value="F:polysaccharide binding"/>
    <property type="evidence" value="ECO:0007669"/>
    <property type="project" value="UniProtKB-UniRule"/>
</dbReference>
<evidence type="ECO:0000259" key="8">
    <source>
        <dbReference type="PROSITE" id="PS51173"/>
    </source>
</evidence>
<sequence>MIQRTRTRACLAGAAAAVTALATALVTTPPAQAAAGACSVTWQVTNEWSGGATTNVTITNTGAAVNGWTLGWAFPGNQVIGDMWNATKTQSGANATATNVSYNAGLPAGGTVSFGFNVTYTGSNAAPSAFTLNGASCGDTTPPSPTGSPTPSPTGSPSPSPTASPDPTTTPSGNLALNRPVTASSTESPNAAAQAVDGNGGTRWSSLYADPQWIQVDLGATYPINTVRLRWEAAYGRAYQIQTSTDGTTWTPVFSTTTGDGGTDDVTPAGASGRYVRMSGTARGTAWGYSLYEFEVYAVKPPTPPGPDCGQAPADPQANSKARNLICYLRTHTYVSGQTDLPDADKVQQLTGRYPAIVAFDFMEYTKGSIQTQQVIDWAKARNGIVAFQWHWYCPRGGNYSAPCDFQPDLSNPSSQLYKDIDLVVRELKKMGDAGVPVLFRPLHEANNNYMWWAKKGQDAYKQLWRLIYQRAQLAGAHNIVWVFNGMASGQGTSLASWYPGDGYVDLVTSDYFQSSSDFATTKAVSGAKTTGVAETFSPLNPNSDPAWPYFVVWASRDWNGSGKDVAGLWRTAMSNPRTISIDQLPDMSAW</sequence>
<dbReference type="InterPro" id="IPR022790">
    <property type="entry name" value="GH26_dom"/>
</dbReference>
<feature type="region of interest" description="Disordered" evidence="5">
    <location>
        <begin position="134"/>
        <end position="198"/>
    </location>
</feature>
<evidence type="ECO:0000259" key="7">
    <source>
        <dbReference type="PROSITE" id="PS50022"/>
    </source>
</evidence>
<dbReference type="Pfam" id="PF02156">
    <property type="entry name" value="Glyco_hydro_26"/>
    <property type="match status" value="1"/>
</dbReference>
<evidence type="ECO:0000313" key="11">
    <source>
        <dbReference type="Proteomes" id="UP000510844"/>
    </source>
</evidence>
<evidence type="ECO:0000313" key="10">
    <source>
        <dbReference type="EMBL" id="QLQ38383.1"/>
    </source>
</evidence>
<feature type="active site" description="Proton donor" evidence="4">
    <location>
        <position position="445"/>
    </location>
</feature>
<feature type="active site" description="Nucleophile" evidence="4">
    <location>
        <position position="535"/>
    </location>
</feature>
<dbReference type="SUPFAM" id="SSF49785">
    <property type="entry name" value="Galactose-binding domain-like"/>
    <property type="match status" value="1"/>
</dbReference>
<keyword evidence="11" id="KW-1185">Reference proteome</keyword>
<evidence type="ECO:0000256" key="1">
    <source>
        <dbReference type="ARBA" id="ARBA00007754"/>
    </source>
</evidence>
<dbReference type="SUPFAM" id="SSF49384">
    <property type="entry name" value="Carbohydrate-binding domain"/>
    <property type="match status" value="1"/>
</dbReference>
<dbReference type="Pfam" id="PF00553">
    <property type="entry name" value="CBM_2"/>
    <property type="match status" value="1"/>
</dbReference>
<feature type="compositionally biased region" description="Polar residues" evidence="5">
    <location>
        <begin position="181"/>
        <end position="191"/>
    </location>
</feature>
<dbReference type="InterPro" id="IPR001919">
    <property type="entry name" value="CBD2"/>
</dbReference>
<dbReference type="GO" id="GO:0006080">
    <property type="term" value="P:substituted mannan metabolic process"/>
    <property type="evidence" value="ECO:0007669"/>
    <property type="project" value="InterPro"/>
</dbReference>
<reference evidence="10 11" key="2">
    <citation type="journal article" date="2021" name="Mar. Drugs">
        <title>A New Micromonospora Strain with Antibiotic Activity Isolated from the Microbiome of a Mid-Atlantic Deep-Sea Sponge.</title>
        <authorList>
            <person name="Back C.R."/>
            <person name="Stennett H.L."/>
            <person name="Williams S.E."/>
            <person name="Wang L."/>
            <person name="Ojeda Gomez J."/>
            <person name="Abdulle O.M."/>
            <person name="Duffy T."/>
            <person name="Neal C."/>
            <person name="Mantell J."/>
            <person name="Jepson M.A."/>
            <person name="Hendry K.R."/>
            <person name="Powell D."/>
            <person name="Stach J.E.M."/>
            <person name="Essex-Lopresti A.E."/>
            <person name="Willis C.L."/>
            <person name="Curnow P."/>
            <person name="Race P.R."/>
        </authorList>
    </citation>
    <scope>NUCLEOTIDE SEQUENCE [LARGE SCALE GENOMIC DNA]</scope>
    <source>
        <strain evidence="10 11">28ISP2-46</strain>
    </source>
</reference>
<feature type="domain" description="CBM2" evidence="8">
    <location>
        <begin position="31"/>
        <end position="140"/>
    </location>
</feature>
<dbReference type="Gene3D" id="3.20.20.80">
    <property type="entry name" value="Glycosidases"/>
    <property type="match status" value="1"/>
</dbReference>
<accession>A0A7L6B8S5</accession>
<protein>
    <submittedName>
        <fullName evidence="10">Glycosyl hydrolase</fullName>
    </submittedName>
</protein>
<dbReference type="SUPFAM" id="SSF51445">
    <property type="entry name" value="(Trans)glycosidases"/>
    <property type="match status" value="1"/>
</dbReference>
<dbReference type="InterPro" id="IPR017853">
    <property type="entry name" value="GH"/>
</dbReference>
<feature type="signal peptide" evidence="6">
    <location>
        <begin position="1"/>
        <end position="33"/>
    </location>
</feature>
<feature type="domain" description="F5/8 type C" evidence="7">
    <location>
        <begin position="162"/>
        <end position="299"/>
    </location>
</feature>
<gene>
    <name evidence="10" type="ORF">H1D33_05830</name>
</gene>
<dbReference type="PROSITE" id="PS51318">
    <property type="entry name" value="TAT"/>
    <property type="match status" value="1"/>
</dbReference>
<dbReference type="SMART" id="SM00637">
    <property type="entry name" value="CBD_II"/>
    <property type="match status" value="1"/>
</dbReference>
<reference evidence="11" key="1">
    <citation type="submission" date="2020-07" db="EMBL/GenBank/DDBJ databases">
        <title>A new Micromonospora strain with potent antibiotic activity isolated from the microbiome of a mid-Atlantic deep-sea sponge.</title>
        <authorList>
            <person name="Back C.R."/>
            <person name="Stennett H.L."/>
            <person name="Williams S.E."/>
            <person name="Wang L."/>
            <person name="Ojeda Gomez J."/>
            <person name="Abdulle O.M."/>
            <person name="Duffy T."/>
            <person name="Hendry K.R."/>
            <person name="Powell D."/>
            <person name="Stach J.E."/>
            <person name="Essex-Lopresti A.E."/>
            <person name="Willis C.L."/>
            <person name="Curnow P."/>
            <person name="Race P.R."/>
        </authorList>
    </citation>
    <scope>NUCLEOTIDE SEQUENCE [LARGE SCALE GENOMIC DNA]</scope>
    <source>
        <strain evidence="11">28ISP2-46</strain>
    </source>
</reference>
<keyword evidence="2 4" id="KW-0378">Hydrolase</keyword>
<organism evidence="10 11">
    <name type="scientific">Micromonospora robiginosa</name>
    <dbReference type="NCBI Taxonomy" id="2749844"/>
    <lineage>
        <taxon>Bacteria</taxon>
        <taxon>Bacillati</taxon>
        <taxon>Actinomycetota</taxon>
        <taxon>Actinomycetes</taxon>
        <taxon>Micromonosporales</taxon>
        <taxon>Micromonosporaceae</taxon>
        <taxon>Micromonospora</taxon>
    </lineage>
</organism>
<feature type="domain" description="GH26" evidence="9">
    <location>
        <begin position="307"/>
        <end position="583"/>
    </location>
</feature>
<dbReference type="GO" id="GO:0016985">
    <property type="term" value="F:mannan endo-1,4-beta-mannosidase activity"/>
    <property type="evidence" value="ECO:0007669"/>
    <property type="project" value="InterPro"/>
</dbReference>
<dbReference type="InterPro" id="IPR000421">
    <property type="entry name" value="FA58C"/>
</dbReference>
<proteinExistence type="inferred from homology"/>
<dbReference type="PROSITE" id="PS50022">
    <property type="entry name" value="FA58C_3"/>
    <property type="match status" value="1"/>
</dbReference>
<dbReference type="Proteomes" id="UP000510844">
    <property type="component" value="Chromosome"/>
</dbReference>
<keyword evidence="6" id="KW-0732">Signal</keyword>
<dbReference type="InterPro" id="IPR012291">
    <property type="entry name" value="CBM2_carb-bd_dom_sf"/>
</dbReference>
<dbReference type="Gene3D" id="2.60.120.260">
    <property type="entry name" value="Galactose-binding domain-like"/>
    <property type="match status" value="1"/>
</dbReference>
<dbReference type="PANTHER" id="PTHR40079">
    <property type="entry name" value="MANNAN ENDO-1,4-BETA-MANNOSIDASE E-RELATED"/>
    <property type="match status" value="1"/>
</dbReference>
<dbReference type="EMBL" id="CP059322">
    <property type="protein sequence ID" value="QLQ38383.1"/>
    <property type="molecule type" value="Genomic_DNA"/>
</dbReference>
<dbReference type="SMART" id="SM00231">
    <property type="entry name" value="FA58C"/>
    <property type="match status" value="1"/>
</dbReference>
<dbReference type="PANTHER" id="PTHR40079:SF4">
    <property type="entry name" value="GH26 DOMAIN-CONTAINING PROTEIN-RELATED"/>
    <property type="match status" value="1"/>
</dbReference>
<dbReference type="KEGG" id="mfeu:H1D33_05830"/>
<dbReference type="InterPro" id="IPR006311">
    <property type="entry name" value="TAT_signal"/>
</dbReference>
<name>A0A7L6B8S5_9ACTN</name>
<evidence type="ECO:0000256" key="6">
    <source>
        <dbReference type="SAM" id="SignalP"/>
    </source>
</evidence>
<evidence type="ECO:0000256" key="5">
    <source>
        <dbReference type="SAM" id="MobiDB-lite"/>
    </source>
</evidence>
<evidence type="ECO:0000256" key="2">
    <source>
        <dbReference type="ARBA" id="ARBA00022801"/>
    </source>
</evidence>
<feature type="compositionally biased region" description="Pro residues" evidence="5">
    <location>
        <begin position="142"/>
        <end position="164"/>
    </location>
</feature>
<dbReference type="Pfam" id="PF00754">
    <property type="entry name" value="F5_F8_type_C"/>
    <property type="match status" value="1"/>
</dbReference>
<dbReference type="Gene3D" id="2.60.40.290">
    <property type="match status" value="1"/>
</dbReference>
<dbReference type="InterPro" id="IPR008965">
    <property type="entry name" value="CBM2/CBM3_carb-bd_dom_sf"/>
</dbReference>
<dbReference type="AlphaFoldDB" id="A0A7L6B8S5"/>